<dbReference type="AlphaFoldDB" id="A0A8U0IKF5"/>
<dbReference type="KEGG" id="haxz:M0R88_03345"/>
<dbReference type="GeneID" id="72188858"/>
<gene>
    <name evidence="1" type="ORF">M0R88_03345</name>
</gene>
<name>A0A8U0IKF5_9EURY</name>
<dbReference type="Proteomes" id="UP000830434">
    <property type="component" value="Chromosome"/>
</dbReference>
<dbReference type="RefSeq" id="WP_248655550.1">
    <property type="nucleotide sequence ID" value="NZ_CP096658.1"/>
</dbReference>
<dbReference type="SUPFAM" id="SSF48576">
    <property type="entry name" value="Terpenoid synthases"/>
    <property type="match status" value="1"/>
</dbReference>
<proteinExistence type="predicted"/>
<dbReference type="InterPro" id="IPR008949">
    <property type="entry name" value="Isoprenoid_synthase_dom_sf"/>
</dbReference>
<accession>A0A8U0IKF5</accession>
<evidence type="ECO:0000313" key="1">
    <source>
        <dbReference type="EMBL" id="UPW01145.1"/>
    </source>
</evidence>
<dbReference type="EMBL" id="CP096658">
    <property type="protein sequence ID" value="UPW01145.1"/>
    <property type="molecule type" value="Genomic_DNA"/>
</dbReference>
<protein>
    <submittedName>
        <fullName evidence="1">Uncharacterized protein</fullName>
    </submittedName>
</protein>
<organism evidence="1 2">
    <name type="scientific">Halorussus gelatinilyticus</name>
    <dbReference type="NCBI Taxonomy" id="2937524"/>
    <lineage>
        <taxon>Archaea</taxon>
        <taxon>Methanobacteriati</taxon>
        <taxon>Methanobacteriota</taxon>
        <taxon>Stenosarchaea group</taxon>
        <taxon>Halobacteria</taxon>
        <taxon>Halobacteriales</taxon>
        <taxon>Haladaptataceae</taxon>
        <taxon>Halorussus</taxon>
    </lineage>
</organism>
<evidence type="ECO:0000313" key="2">
    <source>
        <dbReference type="Proteomes" id="UP000830434"/>
    </source>
</evidence>
<keyword evidence="2" id="KW-1185">Reference proteome</keyword>
<reference evidence="1" key="1">
    <citation type="submission" date="2022-04" db="EMBL/GenBank/DDBJ databases">
        <title>Diverse halophilic archaea isolated from saline environments.</title>
        <authorList>
            <person name="Cui H.-L."/>
        </authorList>
    </citation>
    <scope>NUCLEOTIDE SEQUENCE</scope>
    <source>
        <strain evidence="1">XZYJT40</strain>
    </source>
</reference>
<sequence>MGADVTEIVEAVKSGDSTADVEAIADHDLPPEVTELVEEYERFDGTRDPFLWKWFHWLTPQFTFSFVPDEHVADARTAKMLAGVFITIVDDFLEKDHDRETFDEAVKIPHAVYEMDADREGVQTRQLELVRDVWTTLLDVLERAPSSEEYLPLLRFDTEQATNAVHYSYLLDSYPELANTRELTVHESHNIMMFAYADVDLMFGPTFPRSDLATLRQMVWQAQMMARIGNWIATWERELHETDFSSGPVVHALESGLLDYEDLDRLRTDQEFREAVIEDLREAGVEAVFFEQWQSHYEELERLAANLSTIDATSYAEGMETVLQYFLRAKGKI</sequence>